<dbReference type="GO" id="GO:0005770">
    <property type="term" value="C:late endosome"/>
    <property type="evidence" value="ECO:0007669"/>
    <property type="project" value="TreeGrafter"/>
</dbReference>
<evidence type="ECO:0000313" key="2">
    <source>
        <dbReference type="Proteomes" id="UP000585474"/>
    </source>
</evidence>
<dbReference type="OrthoDB" id="10383757at2759"/>
<dbReference type="InterPro" id="IPR005378">
    <property type="entry name" value="Vps35"/>
</dbReference>
<sequence>MSLFLTFTLRVHPDRIDYVDQVLGECVKKLSGKSKLEDSKATKQVVALLSAPLEKYNDIVTALTLSNYPRVMDHLDSGTNKIMAMVIIKSIMQNNTCISTDDKVEVLFELIKGLIKDLDGTSVDEVHIGSFYRWDLIFNFNIQALEIA</sequence>
<dbReference type="AlphaFoldDB" id="A0A7J0EJY9"/>
<proteinExistence type="predicted"/>
<gene>
    <name evidence="1" type="ORF">Acr_04g0009970</name>
</gene>
<protein>
    <submittedName>
        <fullName evidence="1">VPS35 homolog B</fullName>
    </submittedName>
</protein>
<dbReference type="GO" id="GO:0005829">
    <property type="term" value="C:cytosol"/>
    <property type="evidence" value="ECO:0007669"/>
    <property type="project" value="GOC"/>
</dbReference>
<dbReference type="GO" id="GO:0006886">
    <property type="term" value="P:intracellular protein transport"/>
    <property type="evidence" value="ECO:0007669"/>
    <property type="project" value="TreeGrafter"/>
</dbReference>
<dbReference type="PANTHER" id="PTHR11099:SF6">
    <property type="entry name" value="VACUOLAR PROTEIN SORTING-ASSOCIATED PROTEIN 35B"/>
    <property type="match status" value="1"/>
</dbReference>
<organism evidence="1 2">
    <name type="scientific">Actinidia rufa</name>
    <dbReference type="NCBI Taxonomy" id="165716"/>
    <lineage>
        <taxon>Eukaryota</taxon>
        <taxon>Viridiplantae</taxon>
        <taxon>Streptophyta</taxon>
        <taxon>Embryophyta</taxon>
        <taxon>Tracheophyta</taxon>
        <taxon>Spermatophyta</taxon>
        <taxon>Magnoliopsida</taxon>
        <taxon>eudicotyledons</taxon>
        <taxon>Gunneridae</taxon>
        <taxon>Pentapetalae</taxon>
        <taxon>asterids</taxon>
        <taxon>Ericales</taxon>
        <taxon>Actinidiaceae</taxon>
        <taxon>Actinidia</taxon>
    </lineage>
</organism>
<reference evidence="1 2" key="1">
    <citation type="submission" date="2019-07" db="EMBL/GenBank/DDBJ databases">
        <title>De Novo Assembly of kiwifruit Actinidia rufa.</title>
        <authorList>
            <person name="Sugita-Konishi S."/>
            <person name="Sato K."/>
            <person name="Mori E."/>
            <person name="Abe Y."/>
            <person name="Kisaki G."/>
            <person name="Hamano K."/>
            <person name="Suezawa K."/>
            <person name="Otani M."/>
            <person name="Fukuda T."/>
            <person name="Manabe T."/>
            <person name="Gomi K."/>
            <person name="Tabuchi M."/>
            <person name="Akimitsu K."/>
            <person name="Kataoka I."/>
        </authorList>
    </citation>
    <scope>NUCLEOTIDE SEQUENCE [LARGE SCALE GENOMIC DNA]</scope>
    <source>
        <strain evidence="2">cv. Fuchu</strain>
    </source>
</reference>
<dbReference type="GO" id="GO:0030906">
    <property type="term" value="C:retromer, cargo-selective complex"/>
    <property type="evidence" value="ECO:0007669"/>
    <property type="project" value="InterPro"/>
</dbReference>
<dbReference type="EMBL" id="BJWL01000004">
    <property type="protein sequence ID" value="GFY86259.1"/>
    <property type="molecule type" value="Genomic_DNA"/>
</dbReference>
<comment type="caution">
    <text evidence="1">The sequence shown here is derived from an EMBL/GenBank/DDBJ whole genome shotgun (WGS) entry which is preliminary data.</text>
</comment>
<dbReference type="Proteomes" id="UP000585474">
    <property type="component" value="Unassembled WGS sequence"/>
</dbReference>
<name>A0A7J0EJY9_9ERIC</name>
<accession>A0A7J0EJY9</accession>
<dbReference type="PANTHER" id="PTHR11099">
    <property type="entry name" value="VACUOLAR SORTING PROTEIN 35"/>
    <property type="match status" value="1"/>
</dbReference>
<evidence type="ECO:0000313" key="1">
    <source>
        <dbReference type="EMBL" id="GFY86259.1"/>
    </source>
</evidence>
<keyword evidence="2" id="KW-1185">Reference proteome</keyword>
<dbReference type="Pfam" id="PF03635">
    <property type="entry name" value="Vps35"/>
    <property type="match status" value="1"/>
</dbReference>
<dbReference type="GO" id="GO:0042147">
    <property type="term" value="P:retrograde transport, endosome to Golgi"/>
    <property type="evidence" value="ECO:0007669"/>
    <property type="project" value="InterPro"/>
</dbReference>